<proteinExistence type="inferred from homology"/>
<reference evidence="3" key="1">
    <citation type="submission" date="2011-04" db="EMBL/GenBank/DDBJ databases">
        <title>Evolution of plant cell wall degrading machinery underlies the functional diversity of forest fungi.</title>
        <authorList>
            <consortium name="US DOE Joint Genome Institute (JGI-PGF)"/>
            <person name="Eastwood D.C."/>
            <person name="Floudas D."/>
            <person name="Binder M."/>
            <person name="Majcherczyk A."/>
            <person name="Schneider P."/>
            <person name="Aerts A."/>
            <person name="Asiegbu F.O."/>
            <person name="Baker S.E."/>
            <person name="Barry K."/>
            <person name="Bendiksby M."/>
            <person name="Blumentritt M."/>
            <person name="Coutinho P.M."/>
            <person name="Cullen D."/>
            <person name="Cullen D."/>
            <person name="Gathman A."/>
            <person name="Goodell B."/>
            <person name="Henrissat B."/>
            <person name="Ihrmark K."/>
            <person name="Kauserud H."/>
            <person name="Kohler A."/>
            <person name="LaButti K."/>
            <person name="Lapidus A."/>
            <person name="Lavin J.L."/>
            <person name="Lee Y.-H."/>
            <person name="Lindquist E."/>
            <person name="Lilly W."/>
            <person name="Lucas S."/>
            <person name="Morin E."/>
            <person name="Murat C."/>
            <person name="Oguiza J.A."/>
            <person name="Park J."/>
            <person name="Pisabarro A.G."/>
            <person name="Riley R."/>
            <person name="Rosling A."/>
            <person name="Salamov A."/>
            <person name="Schmidt O."/>
            <person name="Schmutz J."/>
            <person name="Skrede I."/>
            <person name="Stenlid J."/>
            <person name="Wiebenga A."/>
            <person name="Xie X."/>
            <person name="Kues U."/>
            <person name="Hibbett D.S."/>
            <person name="Hoffmeister D."/>
            <person name="Hogberg N."/>
            <person name="Martin F."/>
            <person name="Grigoriev I.V."/>
            <person name="Watkinson S.C."/>
        </authorList>
    </citation>
    <scope>NUCLEOTIDE SEQUENCE</scope>
    <source>
        <strain evidence="3">S7.9</strain>
    </source>
</reference>
<dbReference type="EMBL" id="GL945429">
    <property type="protein sequence ID" value="EGO29100.1"/>
    <property type="molecule type" value="Genomic_DNA"/>
</dbReference>
<gene>
    <name evidence="3" type="ORF">SERLADRAFT_359315</name>
</gene>
<dbReference type="GeneID" id="18809668"/>
<dbReference type="Proteomes" id="UP000008064">
    <property type="component" value="Unassembled WGS sequence"/>
</dbReference>
<comment type="similarity">
    <text evidence="1">Belongs to the lysine N-acyltransferase MbtK family.</text>
</comment>
<evidence type="ECO:0000313" key="3">
    <source>
        <dbReference type="EMBL" id="EGO29100.1"/>
    </source>
</evidence>
<protein>
    <submittedName>
        <fullName evidence="3">Putative N-acyltransferase</fullName>
    </submittedName>
</protein>
<dbReference type="SMART" id="SM01006">
    <property type="entry name" value="AlcB"/>
    <property type="match status" value="1"/>
</dbReference>
<name>F8NGL8_SERL9</name>
<dbReference type="OrthoDB" id="4250781at2759"/>
<accession>F8NGL8</accession>
<keyword evidence="3" id="KW-0808">Transferase</keyword>
<dbReference type="SUPFAM" id="SSF55729">
    <property type="entry name" value="Acyl-CoA N-acyltransferases (Nat)"/>
    <property type="match status" value="1"/>
</dbReference>
<dbReference type="PANTHER" id="PTHR31438:SF1">
    <property type="entry name" value="LYSINE N-ACYLTRANSFERASE C17G9.06C-RELATED"/>
    <property type="match status" value="1"/>
</dbReference>
<sequence length="421" mass="48242">MNKANRRLRAVHRTIERDPLPASLTQALILPDDARLTLSLPSNPEDGTHVVINDVPLCAYKSLARTVALVISAVGTPFENSAHHIPKYPVLELLPADQPKDISIADFWAVIYSLFNRYHMQETIPILITDDLTNRAQLESYVIGSGIGRRQHAQPVGPELFLSRTAFWQGGGTNGYHMRGWLPPKSSTTIYSYAVFPTVQSFTRNSLVIAAHPLRPPKPQEGEVLYRRFCPMVGQMLEFTHFNLEEKENGNDYVGAHLDAFHRWHNDERVNRGWGEKGSMEKHRKYVREVMNDPSVLPVMMSWDGELMGYLEIVWIKENHVSQYIPGGTKDWDRGIHVLVGEDKFRGYERAQSWYRSLHQYCFLADPRTETVVAEPKSSNTGMVEVSMGTSMHVQTLFDFPYKRSALMWNPRERFFKLDML</sequence>
<dbReference type="GO" id="GO:0016410">
    <property type="term" value="F:N-acyltransferase activity"/>
    <property type="evidence" value="ECO:0007669"/>
    <property type="project" value="TreeGrafter"/>
</dbReference>
<dbReference type="PANTHER" id="PTHR31438">
    <property type="entry name" value="LYSINE N-ACYLTRANSFERASE C17G9.06C-RELATED"/>
    <property type="match status" value="1"/>
</dbReference>
<dbReference type="Gene3D" id="3.40.630.30">
    <property type="match status" value="1"/>
</dbReference>
<evidence type="ECO:0000256" key="1">
    <source>
        <dbReference type="ARBA" id="ARBA00009893"/>
    </source>
</evidence>
<feature type="domain" description="Acyltransferase MbtK/IucB-like conserved" evidence="2">
    <location>
        <begin position="252"/>
        <end position="296"/>
    </location>
</feature>
<dbReference type="InterPro" id="IPR016181">
    <property type="entry name" value="Acyl_CoA_acyltransferase"/>
</dbReference>
<dbReference type="HOGENOM" id="CLU_039848_7_1_1"/>
<dbReference type="AlphaFoldDB" id="F8NGL8"/>
<dbReference type="Pfam" id="PF13523">
    <property type="entry name" value="Acetyltransf_8"/>
    <property type="match status" value="1"/>
</dbReference>
<dbReference type="GO" id="GO:0019290">
    <property type="term" value="P:siderophore biosynthetic process"/>
    <property type="evidence" value="ECO:0007669"/>
    <property type="project" value="InterPro"/>
</dbReference>
<evidence type="ECO:0000259" key="2">
    <source>
        <dbReference type="SMART" id="SM01006"/>
    </source>
</evidence>
<dbReference type="KEGG" id="sla:SERLADRAFT_359315"/>
<keyword evidence="3" id="KW-0012">Acyltransferase</keyword>
<organism>
    <name type="scientific">Serpula lacrymans var. lacrymans (strain S7.9)</name>
    <name type="common">Dry rot fungus</name>
    <dbReference type="NCBI Taxonomy" id="578457"/>
    <lineage>
        <taxon>Eukaryota</taxon>
        <taxon>Fungi</taxon>
        <taxon>Dikarya</taxon>
        <taxon>Basidiomycota</taxon>
        <taxon>Agaricomycotina</taxon>
        <taxon>Agaricomycetes</taxon>
        <taxon>Agaricomycetidae</taxon>
        <taxon>Boletales</taxon>
        <taxon>Coniophorineae</taxon>
        <taxon>Serpulaceae</taxon>
        <taxon>Serpula</taxon>
    </lineage>
</organism>
<dbReference type="RefSeq" id="XP_007313342.1">
    <property type="nucleotide sequence ID" value="XM_007313280.1"/>
</dbReference>
<dbReference type="InterPro" id="IPR019432">
    <property type="entry name" value="Acyltransferase_MbtK/IucB-like"/>
</dbReference>